<evidence type="ECO:0000256" key="1">
    <source>
        <dbReference type="SAM" id="MobiDB-lite"/>
    </source>
</evidence>
<feature type="region of interest" description="Disordered" evidence="1">
    <location>
        <begin position="294"/>
        <end position="422"/>
    </location>
</feature>
<feature type="region of interest" description="Disordered" evidence="1">
    <location>
        <begin position="1"/>
        <end position="28"/>
    </location>
</feature>
<organism evidence="2 3">
    <name type="scientific">Mycetomoellerius zeteki</name>
    <dbReference type="NCBI Taxonomy" id="64791"/>
    <lineage>
        <taxon>Eukaryota</taxon>
        <taxon>Metazoa</taxon>
        <taxon>Ecdysozoa</taxon>
        <taxon>Arthropoda</taxon>
        <taxon>Hexapoda</taxon>
        <taxon>Insecta</taxon>
        <taxon>Pterygota</taxon>
        <taxon>Neoptera</taxon>
        <taxon>Endopterygota</taxon>
        <taxon>Hymenoptera</taxon>
        <taxon>Apocrita</taxon>
        <taxon>Aculeata</taxon>
        <taxon>Formicoidea</taxon>
        <taxon>Formicidae</taxon>
        <taxon>Myrmicinae</taxon>
        <taxon>Mycetomoellerius</taxon>
    </lineage>
</organism>
<proteinExistence type="predicted"/>
<dbReference type="Proteomes" id="UP000075809">
    <property type="component" value="Unassembled WGS sequence"/>
</dbReference>
<feature type="compositionally biased region" description="Basic and acidic residues" evidence="1">
    <location>
        <begin position="390"/>
        <end position="422"/>
    </location>
</feature>
<reference evidence="2 3" key="1">
    <citation type="submission" date="2015-09" db="EMBL/GenBank/DDBJ databases">
        <title>Trachymyrmex zeteki WGS genome.</title>
        <authorList>
            <person name="Nygaard S."/>
            <person name="Hu H."/>
            <person name="Boomsma J."/>
            <person name="Zhang G."/>
        </authorList>
    </citation>
    <scope>NUCLEOTIDE SEQUENCE [LARGE SCALE GENOMIC DNA]</scope>
    <source>
        <strain evidence="2">Tzet28-1</strain>
        <tissue evidence="2">Whole body</tissue>
    </source>
</reference>
<keyword evidence="3" id="KW-1185">Reference proteome</keyword>
<evidence type="ECO:0000313" key="3">
    <source>
        <dbReference type="Proteomes" id="UP000075809"/>
    </source>
</evidence>
<dbReference type="EMBL" id="KQ982244">
    <property type="protein sequence ID" value="KYQ58839.1"/>
    <property type="molecule type" value="Genomic_DNA"/>
</dbReference>
<evidence type="ECO:0000313" key="2">
    <source>
        <dbReference type="EMBL" id="KYQ58839.1"/>
    </source>
</evidence>
<accession>A0A151XEN8</accession>
<feature type="compositionally biased region" description="Basic and acidic residues" evidence="1">
    <location>
        <begin position="323"/>
        <end position="335"/>
    </location>
</feature>
<gene>
    <name evidence="2" type="ORF">ALC60_02152</name>
</gene>
<protein>
    <submittedName>
        <fullName evidence="2">Uncharacterized protein</fullName>
    </submittedName>
</protein>
<dbReference type="AlphaFoldDB" id="A0A151XEN8"/>
<sequence length="422" mass="47688">MEKRETESLKTMKGRTNKDQRSIKSDMGKYAREKVRSTLLFREERSKIERKRIVREGEHGRREAKRGGGGYKVFDSGLKQSLFLPGLSALSTKLITVQRALFCLVCLFLPTAHPTSPSLTFLSLLLSLPSHLSFSPHFCRMACFTAGTAGLLRPVCQRRARSVSIVVAASRWRGCARCATTGATANALSSRSCADTCVHTDSAVLTDGRYTRSHKISPCHATLCAAPLRATPCHAESIVTAEKVIRFLVLVLSTRFLCLRGHLFPFQMPGTNKLRGPRQCGVCGHRWMDGMGRLSAPVSTSQASEIGADAAAEEKARKKSSRKREGEREREETKRREKAGKQRRRGEEEGDVEPVEKKKKRKERERRIDIVLLNTVTMTPNPKFVGLCRMQRESREAEQREKKVRKKEREREREMPGEYNRE</sequence>
<name>A0A151XEN8_9HYME</name>